<dbReference type="EMBL" id="GDJX01002215">
    <property type="protein sequence ID" value="JAT65721.1"/>
    <property type="molecule type" value="Transcribed_RNA"/>
</dbReference>
<keyword evidence="2" id="KW-0433">Leucine-rich repeat</keyword>
<evidence type="ECO:0000256" key="5">
    <source>
        <dbReference type="ARBA" id="ARBA00022821"/>
    </source>
</evidence>
<keyword evidence="4" id="KW-0547">Nucleotide-binding</keyword>
<evidence type="ECO:0000256" key="4">
    <source>
        <dbReference type="ARBA" id="ARBA00022741"/>
    </source>
</evidence>
<feature type="non-terminal residue" evidence="7">
    <location>
        <position position="145"/>
    </location>
</feature>
<evidence type="ECO:0000256" key="1">
    <source>
        <dbReference type="ARBA" id="ARBA00008894"/>
    </source>
</evidence>
<name>A0A1D1ZG24_9ARAE</name>
<evidence type="ECO:0000259" key="6">
    <source>
        <dbReference type="Pfam" id="PF18052"/>
    </source>
</evidence>
<feature type="non-terminal residue" evidence="7">
    <location>
        <position position="1"/>
    </location>
</feature>
<keyword evidence="5" id="KW-0611">Plant defense</keyword>
<dbReference type="AlphaFoldDB" id="A0A1D1ZG24"/>
<evidence type="ECO:0000256" key="2">
    <source>
        <dbReference type="ARBA" id="ARBA00022614"/>
    </source>
</evidence>
<dbReference type="Gene3D" id="1.20.5.4130">
    <property type="match status" value="1"/>
</dbReference>
<feature type="domain" description="Disease resistance N-terminal" evidence="6">
    <location>
        <begin position="42"/>
        <end position="123"/>
    </location>
</feature>
<accession>A0A1D1ZG24</accession>
<evidence type="ECO:0000313" key="7">
    <source>
        <dbReference type="EMBL" id="JAT65721.1"/>
    </source>
</evidence>
<proteinExistence type="inferred from homology"/>
<dbReference type="GO" id="GO:0000166">
    <property type="term" value="F:nucleotide binding"/>
    <property type="evidence" value="ECO:0007669"/>
    <property type="project" value="UniProtKB-KW"/>
</dbReference>
<dbReference type="InterPro" id="IPR041118">
    <property type="entry name" value="Rx_N"/>
</dbReference>
<dbReference type="Pfam" id="PF18052">
    <property type="entry name" value="Rx_N"/>
    <property type="match status" value="1"/>
</dbReference>
<comment type="similarity">
    <text evidence="1">Belongs to the disease resistance NB-LRR family.</text>
</comment>
<reference evidence="7" key="1">
    <citation type="submission" date="2015-07" db="EMBL/GenBank/DDBJ databases">
        <title>Transcriptome Assembly of Anthurium amnicola.</title>
        <authorList>
            <person name="Suzuki J."/>
        </authorList>
    </citation>
    <scope>NUCLEOTIDE SEQUENCE</scope>
</reference>
<gene>
    <name evidence="7" type="primary">RGA3_13</name>
    <name evidence="7" type="ORF">g.72439</name>
</gene>
<protein>
    <submittedName>
        <fullName evidence="7">Putative disease resistance protein RGA3</fullName>
    </submittedName>
</protein>
<keyword evidence="3" id="KW-0677">Repeat</keyword>
<organism evidence="7">
    <name type="scientific">Anthurium amnicola</name>
    <dbReference type="NCBI Taxonomy" id="1678845"/>
    <lineage>
        <taxon>Eukaryota</taxon>
        <taxon>Viridiplantae</taxon>
        <taxon>Streptophyta</taxon>
        <taxon>Embryophyta</taxon>
        <taxon>Tracheophyta</taxon>
        <taxon>Spermatophyta</taxon>
        <taxon>Magnoliopsida</taxon>
        <taxon>Liliopsida</taxon>
        <taxon>Araceae</taxon>
        <taxon>Pothoideae</taxon>
        <taxon>Potheae</taxon>
        <taxon>Anthurium</taxon>
    </lineage>
</organism>
<sequence>FDPIVSLFFSRTRQSSPPPSLSLLVLSDWREGEMDLIASTLLGPVCERLVDTAIEEYKLVRDAQEEVKKLMTTVTFIKAVLQDANQKQVGDKAVRTWLRSLKQVLLDAEDVLDEVATNAALGTRDADDTRSVTSRIAKVLILGDR</sequence>
<evidence type="ECO:0000256" key="3">
    <source>
        <dbReference type="ARBA" id="ARBA00022737"/>
    </source>
</evidence>
<dbReference type="GO" id="GO:0006952">
    <property type="term" value="P:defense response"/>
    <property type="evidence" value="ECO:0007669"/>
    <property type="project" value="UniProtKB-KW"/>
</dbReference>